<feature type="non-terminal residue" evidence="1">
    <location>
        <position position="1"/>
    </location>
</feature>
<reference evidence="1" key="1">
    <citation type="submission" date="2021-02" db="EMBL/GenBank/DDBJ databases">
        <authorList>
            <person name="Nowell W R."/>
        </authorList>
    </citation>
    <scope>NUCLEOTIDE SEQUENCE</scope>
    <source>
        <strain evidence="1">Ploen Becks lab</strain>
    </source>
</reference>
<keyword evidence="2" id="KW-1185">Reference proteome</keyword>
<sequence>IFLCDLIIISRIDLDLINQLIEYCTIKLNNLENENQIVQKLNMFINMLKTLSLNIKTKQINLKFDNLIDYTIKFNAINTYDLKNGVQTSIDKKSLLNDSLNNYLLSFYEYVKTLHEYLREKSTDTFLAKSKCIFSILDFTPASLICKLLFEDMLKPES</sequence>
<gene>
    <name evidence="1" type="ORF">OXX778_LOCUS22108</name>
</gene>
<organism evidence="1 2">
    <name type="scientific">Brachionus calyciflorus</name>
    <dbReference type="NCBI Taxonomy" id="104777"/>
    <lineage>
        <taxon>Eukaryota</taxon>
        <taxon>Metazoa</taxon>
        <taxon>Spiralia</taxon>
        <taxon>Gnathifera</taxon>
        <taxon>Rotifera</taxon>
        <taxon>Eurotatoria</taxon>
        <taxon>Monogononta</taxon>
        <taxon>Pseudotrocha</taxon>
        <taxon>Ploima</taxon>
        <taxon>Brachionidae</taxon>
        <taxon>Brachionus</taxon>
    </lineage>
</organism>
<proteinExistence type="predicted"/>
<dbReference type="EMBL" id="CAJNOC010008941">
    <property type="protein sequence ID" value="CAF1122588.1"/>
    <property type="molecule type" value="Genomic_DNA"/>
</dbReference>
<dbReference type="Proteomes" id="UP000663879">
    <property type="component" value="Unassembled WGS sequence"/>
</dbReference>
<evidence type="ECO:0000313" key="1">
    <source>
        <dbReference type="EMBL" id="CAF1122588.1"/>
    </source>
</evidence>
<accession>A0A814QME8</accession>
<name>A0A814QME8_9BILA</name>
<protein>
    <submittedName>
        <fullName evidence="1">Uncharacterized protein</fullName>
    </submittedName>
</protein>
<evidence type="ECO:0000313" key="2">
    <source>
        <dbReference type="Proteomes" id="UP000663879"/>
    </source>
</evidence>
<dbReference type="AlphaFoldDB" id="A0A814QME8"/>
<comment type="caution">
    <text evidence="1">The sequence shown here is derived from an EMBL/GenBank/DDBJ whole genome shotgun (WGS) entry which is preliminary data.</text>
</comment>